<dbReference type="eggNOG" id="ENOG50330H7">
    <property type="taxonomic scope" value="Bacteria"/>
</dbReference>
<dbReference type="AlphaFoldDB" id="G2PNT7"/>
<evidence type="ECO:0000313" key="2">
    <source>
        <dbReference type="Proteomes" id="UP000008908"/>
    </source>
</evidence>
<evidence type="ECO:0000313" key="1">
    <source>
        <dbReference type="EMBL" id="AEM70272.1"/>
    </source>
</evidence>
<organism evidence="1 2">
    <name type="scientific">Allomuricauda ruestringensis (strain DSM 13258 / CIP 107369 / LMG 19739 / B1)</name>
    <name type="common">Muricauda ruestringensis</name>
    <dbReference type="NCBI Taxonomy" id="886377"/>
    <lineage>
        <taxon>Bacteria</taxon>
        <taxon>Pseudomonadati</taxon>
        <taxon>Bacteroidota</taxon>
        <taxon>Flavobacteriia</taxon>
        <taxon>Flavobacteriales</taxon>
        <taxon>Flavobacteriaceae</taxon>
        <taxon>Flagellimonas</taxon>
    </lineage>
</organism>
<proteinExistence type="predicted"/>
<reference evidence="2" key="1">
    <citation type="submission" date="2011-08" db="EMBL/GenBank/DDBJ databases">
        <title>The complete genome of Muricauda ruestringensis DSM 13258.</title>
        <authorList>
            <person name="Lucas S."/>
            <person name="Han J."/>
            <person name="Lapidus A."/>
            <person name="Bruce D."/>
            <person name="Goodwin L."/>
            <person name="Pitluck S."/>
            <person name="Peters L."/>
            <person name="Kyrpides N."/>
            <person name="Mavromatis K."/>
            <person name="Ivanova N."/>
            <person name="Ovchinnikova G."/>
            <person name="Teshima H."/>
            <person name="Detter J.C."/>
            <person name="Tapia R."/>
            <person name="Han C."/>
            <person name="Land M."/>
            <person name="Hauser L."/>
            <person name="Markowitz V."/>
            <person name="Cheng J.-F."/>
            <person name="Hugenholtz P."/>
            <person name="Woyke T."/>
            <person name="Wu D."/>
            <person name="Spring S."/>
            <person name="Schroeder M."/>
            <person name="Brambilla E."/>
            <person name="Klenk H.-P."/>
            <person name="Eisen J.A."/>
        </authorList>
    </citation>
    <scope>NUCLEOTIDE SEQUENCE [LARGE SCALE GENOMIC DNA]</scope>
    <source>
        <strain evidence="2">DSM 13258 / LMG 19739 / B1</strain>
    </source>
</reference>
<dbReference type="KEGG" id="mrs:Murru_1229"/>
<protein>
    <submittedName>
        <fullName evidence="1">Uncharacterized protein</fullName>
    </submittedName>
</protein>
<reference evidence="1 2" key="2">
    <citation type="journal article" date="2012" name="Stand. Genomic Sci.">
        <title>Complete genome sequence of the facultatively anaerobic, appendaged bacterium Muricauda ruestringensis type strain (B1(T)).</title>
        <authorList>
            <person name="Huntemann M."/>
            <person name="Teshima H."/>
            <person name="Lapidus A."/>
            <person name="Nolan M."/>
            <person name="Lucas S."/>
            <person name="Hammon N."/>
            <person name="Deshpande S."/>
            <person name="Cheng J.F."/>
            <person name="Tapia R."/>
            <person name="Goodwin L.A."/>
            <person name="Pitluck S."/>
            <person name="Liolios K."/>
            <person name="Pagani I."/>
            <person name="Ivanova N."/>
            <person name="Mavromatis K."/>
            <person name="Mikhailova N."/>
            <person name="Pati A."/>
            <person name="Chen A."/>
            <person name="Palaniappan K."/>
            <person name="Land M."/>
            <person name="Hauser L."/>
            <person name="Pan C."/>
            <person name="Brambilla E.M."/>
            <person name="Rohde M."/>
            <person name="Spring S."/>
            <person name="Goker M."/>
            <person name="Detter J.C."/>
            <person name="Bristow J."/>
            <person name="Eisen J.A."/>
            <person name="Markowitz V."/>
            <person name="Hugenholtz P."/>
            <person name="Kyrpides N.C."/>
            <person name="Klenk H.P."/>
            <person name="Woyke T."/>
        </authorList>
    </citation>
    <scope>NUCLEOTIDE SEQUENCE [LARGE SCALE GENOMIC DNA]</scope>
    <source>
        <strain evidence="2">DSM 13258 / LMG 19739 / B1</strain>
    </source>
</reference>
<sequence>MEDHVKKLIEVDKSLVIKLKVLSAFENLSVKALMEKAVVEYVKNKELERFEKLSEEEKEDLGLLLLMQQADTKEFANEDDIFKILDE</sequence>
<dbReference type="STRING" id="886377.Murru_1229"/>
<dbReference type="EMBL" id="CP002999">
    <property type="protein sequence ID" value="AEM70272.1"/>
    <property type="molecule type" value="Genomic_DNA"/>
</dbReference>
<dbReference type="HOGENOM" id="CLU_2537611_0_0_10"/>
<name>G2PNT7_ALLRU</name>
<accession>G2PNT7</accession>
<dbReference type="RefSeq" id="WP_014032553.1">
    <property type="nucleotide sequence ID" value="NC_015945.1"/>
</dbReference>
<dbReference type="OrthoDB" id="771564at2"/>
<dbReference type="Proteomes" id="UP000008908">
    <property type="component" value="Chromosome"/>
</dbReference>
<keyword evidence="2" id="KW-1185">Reference proteome</keyword>
<gene>
    <name evidence="1" type="ordered locus">Murru_1229</name>
</gene>